<dbReference type="SUPFAM" id="SSF53335">
    <property type="entry name" value="S-adenosyl-L-methionine-dependent methyltransferases"/>
    <property type="match status" value="1"/>
</dbReference>
<dbReference type="OrthoDB" id="66144at2759"/>
<keyword evidence="1 5" id="KW-0489">Methyltransferase</keyword>
<sequence>MTKTTPEIHVIESSRSDTYQDKVVQAYDDPPEAWQKALGQNLSFQFGVFDQAEMAAGPLPGPVGPSGIRHFDRQLKMAGFLTPGRRRVNRILDLGCGWGDITRHMAELFPQCPRIDCVNISLRQLEYCAAHLSDDQRSRVNLYLCNGQDVDLLPDPEVPYDLVIVRGVYTHFLPRVFEESVAQVFKRLAERGILIISDTLYRCDLATYKSPIPDAVDRLACGHRKSPEYFSNVLEKSGLTILDMQIMPSNAEVIHWLQMVRLNIEQNFPNGAPGAIQELHEMAINLSLTLAAEKASVYSILLMRMRPE</sequence>
<organism evidence="5 6">
    <name type="scientific">Metarhizium guizhouense (strain ARSEF 977)</name>
    <dbReference type="NCBI Taxonomy" id="1276136"/>
    <lineage>
        <taxon>Eukaryota</taxon>
        <taxon>Fungi</taxon>
        <taxon>Dikarya</taxon>
        <taxon>Ascomycota</taxon>
        <taxon>Pezizomycotina</taxon>
        <taxon>Sordariomycetes</taxon>
        <taxon>Hypocreomycetidae</taxon>
        <taxon>Hypocreales</taxon>
        <taxon>Clavicipitaceae</taxon>
        <taxon>Metarhizium</taxon>
    </lineage>
</organism>
<dbReference type="PANTHER" id="PTHR43667">
    <property type="entry name" value="CYCLOPROPANE-FATTY-ACYL-PHOSPHOLIPID SYNTHASE"/>
    <property type="match status" value="1"/>
</dbReference>
<dbReference type="Gene3D" id="3.40.50.150">
    <property type="entry name" value="Vaccinia Virus protein VP39"/>
    <property type="match status" value="1"/>
</dbReference>
<proteinExistence type="predicted"/>
<evidence type="ECO:0000256" key="2">
    <source>
        <dbReference type="ARBA" id="ARBA00022679"/>
    </source>
</evidence>
<comment type="caution">
    <text evidence="5">The sequence shown here is derived from an EMBL/GenBank/DDBJ whole genome shotgun (WGS) entry which is preliminary data.</text>
</comment>
<dbReference type="Pfam" id="PF13489">
    <property type="entry name" value="Methyltransf_23"/>
    <property type="match status" value="1"/>
</dbReference>
<gene>
    <name evidence="5" type="ORF">MGU_07733</name>
</gene>
<dbReference type="GO" id="GO:0008168">
    <property type="term" value="F:methyltransferase activity"/>
    <property type="evidence" value="ECO:0007669"/>
    <property type="project" value="UniProtKB-KW"/>
</dbReference>
<evidence type="ECO:0000313" key="6">
    <source>
        <dbReference type="Proteomes" id="UP000031192"/>
    </source>
</evidence>
<accession>A0A0B4GR62</accession>
<evidence type="ECO:0000256" key="1">
    <source>
        <dbReference type="ARBA" id="ARBA00022603"/>
    </source>
</evidence>
<reference evidence="5 6" key="1">
    <citation type="journal article" date="2014" name="Proc. Natl. Acad. Sci. U.S.A.">
        <title>Trajectory and genomic determinants of fungal-pathogen speciation and host adaptation.</title>
        <authorList>
            <person name="Hu X."/>
            <person name="Xiao G."/>
            <person name="Zheng P."/>
            <person name="Shang Y."/>
            <person name="Su Y."/>
            <person name="Zhang X."/>
            <person name="Liu X."/>
            <person name="Zhan S."/>
            <person name="St Leger R.J."/>
            <person name="Wang C."/>
        </authorList>
    </citation>
    <scope>NUCLEOTIDE SEQUENCE [LARGE SCALE GENOMIC DNA]</scope>
    <source>
        <strain evidence="5 6">ARSEF 977</strain>
    </source>
</reference>
<keyword evidence="2" id="KW-0808">Transferase</keyword>
<keyword evidence="3" id="KW-0949">S-adenosyl-L-methionine</keyword>
<dbReference type="Proteomes" id="UP000031192">
    <property type="component" value="Unassembled WGS sequence"/>
</dbReference>
<dbReference type="HOGENOM" id="CLU_064736_0_0_1"/>
<dbReference type="EMBL" id="AZNH01000034">
    <property type="protein sequence ID" value="KID85123.1"/>
    <property type="molecule type" value="Genomic_DNA"/>
</dbReference>
<keyword evidence="6" id="KW-1185">Reference proteome</keyword>
<protein>
    <submittedName>
        <fullName evidence="5">Methyltransferase type 12</fullName>
    </submittedName>
</protein>
<dbReference type="GO" id="GO:0032259">
    <property type="term" value="P:methylation"/>
    <property type="evidence" value="ECO:0007669"/>
    <property type="project" value="UniProtKB-KW"/>
</dbReference>
<dbReference type="AlphaFoldDB" id="A0A0B4GR62"/>
<dbReference type="InterPro" id="IPR029063">
    <property type="entry name" value="SAM-dependent_MTases_sf"/>
</dbReference>
<dbReference type="GO" id="GO:0006629">
    <property type="term" value="P:lipid metabolic process"/>
    <property type="evidence" value="ECO:0007669"/>
    <property type="project" value="UniProtKB-KW"/>
</dbReference>
<name>A0A0B4GR62_METGA</name>
<evidence type="ECO:0000256" key="3">
    <source>
        <dbReference type="ARBA" id="ARBA00022691"/>
    </source>
</evidence>
<evidence type="ECO:0000313" key="5">
    <source>
        <dbReference type="EMBL" id="KID85123.1"/>
    </source>
</evidence>
<dbReference type="InterPro" id="IPR050723">
    <property type="entry name" value="CFA/CMAS"/>
</dbReference>
<evidence type="ECO:0000256" key="4">
    <source>
        <dbReference type="ARBA" id="ARBA00023098"/>
    </source>
</evidence>
<dbReference type="CDD" id="cd02440">
    <property type="entry name" value="AdoMet_MTases"/>
    <property type="match status" value="1"/>
</dbReference>
<dbReference type="PANTHER" id="PTHR43667:SF1">
    <property type="entry name" value="CYCLOPROPANE-FATTY-ACYL-PHOSPHOLIPID SYNTHASE"/>
    <property type="match status" value="1"/>
</dbReference>
<keyword evidence="4" id="KW-0443">Lipid metabolism</keyword>